<dbReference type="RefSeq" id="XP_022134755.1">
    <property type="nucleotide sequence ID" value="XM_022279063.1"/>
</dbReference>
<keyword evidence="2" id="KW-0805">Transcription regulation</keyword>
<evidence type="ECO:0000256" key="2">
    <source>
        <dbReference type="ARBA" id="ARBA00023015"/>
    </source>
</evidence>
<evidence type="ECO:0000256" key="3">
    <source>
        <dbReference type="ARBA" id="ARBA00023054"/>
    </source>
</evidence>
<dbReference type="InterPro" id="IPR003035">
    <property type="entry name" value="RWP-RK_dom"/>
</dbReference>
<dbReference type="InterPro" id="IPR044607">
    <property type="entry name" value="RKD-like"/>
</dbReference>
<dbReference type="KEGG" id="mcha:111006951"/>
<keyword evidence="6" id="KW-0539">Nucleus</keyword>
<dbReference type="OrthoDB" id="6270329at2759"/>
<dbReference type="PROSITE" id="PS51519">
    <property type="entry name" value="RWP_RK"/>
    <property type="match status" value="1"/>
</dbReference>
<sequence>MGTTWRSNFEDPFPSSCHPPLHFSYNSGLDWAQCNFGLQESVFDVVPLFESCPVEDIEPINTYISEDVLRGYGDGVGIWGEMEAGFGFQKQPLLLEGSGGLSENGERSKERVMRGRRKCRESSNNGSSSSKMLSRKTISQYFYMPITQAAKELNVGLTLLKKRCRELGIRRWPHRKLMSLQTLIKNVKELREGEEERNGVKLRNVLEILEEEKKVMEERPDLQLEDNTKRLRQACFKANYKKRKLSGMRMTNNDSQCFSGPAAAARGMFRGEEEEDEEEDEDEEMKYLLSDCSFSSSSCCSMMM</sequence>
<dbReference type="GO" id="GO:0003700">
    <property type="term" value="F:DNA-binding transcription factor activity"/>
    <property type="evidence" value="ECO:0007669"/>
    <property type="project" value="InterPro"/>
</dbReference>
<name>A0A6J1BZ77_MOMCH</name>
<gene>
    <name evidence="10" type="primary">LOC111006951</name>
</gene>
<dbReference type="GO" id="GO:0003677">
    <property type="term" value="F:DNA binding"/>
    <property type="evidence" value="ECO:0007669"/>
    <property type="project" value="UniProtKB-KW"/>
</dbReference>
<evidence type="ECO:0000256" key="1">
    <source>
        <dbReference type="ARBA" id="ARBA00004049"/>
    </source>
</evidence>
<dbReference type="PANTHER" id="PTHR46373:SF20">
    <property type="entry name" value="PROTEIN RKD1"/>
    <property type="match status" value="1"/>
</dbReference>
<dbReference type="Proteomes" id="UP000504603">
    <property type="component" value="Unplaced"/>
</dbReference>
<evidence type="ECO:0000259" key="8">
    <source>
        <dbReference type="PROSITE" id="PS51519"/>
    </source>
</evidence>
<evidence type="ECO:0000256" key="7">
    <source>
        <dbReference type="SAM" id="Coils"/>
    </source>
</evidence>
<keyword evidence="5" id="KW-0804">Transcription</keyword>
<keyword evidence="3 7" id="KW-0175">Coiled coil</keyword>
<dbReference type="PANTHER" id="PTHR46373">
    <property type="entry name" value="PROTEIN RKD4"/>
    <property type="match status" value="1"/>
</dbReference>
<evidence type="ECO:0000256" key="4">
    <source>
        <dbReference type="ARBA" id="ARBA00023125"/>
    </source>
</evidence>
<dbReference type="GeneID" id="111006951"/>
<feature type="coiled-coil region" evidence="7">
    <location>
        <begin position="177"/>
        <end position="219"/>
    </location>
</feature>
<dbReference type="Pfam" id="PF02042">
    <property type="entry name" value="RWP-RK"/>
    <property type="match status" value="1"/>
</dbReference>
<evidence type="ECO:0000256" key="6">
    <source>
        <dbReference type="ARBA" id="ARBA00023242"/>
    </source>
</evidence>
<proteinExistence type="predicted"/>
<evidence type="ECO:0000313" key="9">
    <source>
        <dbReference type="Proteomes" id="UP000504603"/>
    </source>
</evidence>
<dbReference type="AlphaFoldDB" id="A0A6J1BZ77"/>
<keyword evidence="4" id="KW-0238">DNA-binding</keyword>
<organism evidence="9 10">
    <name type="scientific">Momordica charantia</name>
    <name type="common">Bitter gourd</name>
    <name type="synonym">Balsam pear</name>
    <dbReference type="NCBI Taxonomy" id="3673"/>
    <lineage>
        <taxon>Eukaryota</taxon>
        <taxon>Viridiplantae</taxon>
        <taxon>Streptophyta</taxon>
        <taxon>Embryophyta</taxon>
        <taxon>Tracheophyta</taxon>
        <taxon>Spermatophyta</taxon>
        <taxon>Magnoliopsida</taxon>
        <taxon>eudicotyledons</taxon>
        <taxon>Gunneridae</taxon>
        <taxon>Pentapetalae</taxon>
        <taxon>rosids</taxon>
        <taxon>fabids</taxon>
        <taxon>Cucurbitales</taxon>
        <taxon>Cucurbitaceae</taxon>
        <taxon>Momordiceae</taxon>
        <taxon>Momordica</taxon>
    </lineage>
</organism>
<protein>
    <submittedName>
        <fullName evidence="10">Protein RKD1-like</fullName>
    </submittedName>
</protein>
<reference evidence="10" key="1">
    <citation type="submission" date="2025-08" db="UniProtKB">
        <authorList>
            <consortium name="RefSeq"/>
        </authorList>
    </citation>
    <scope>IDENTIFICATION</scope>
    <source>
        <strain evidence="10">OHB3-1</strain>
    </source>
</reference>
<feature type="domain" description="RWP-RK" evidence="8">
    <location>
        <begin position="120"/>
        <end position="201"/>
    </location>
</feature>
<accession>A0A6J1BZ77</accession>
<evidence type="ECO:0000256" key="5">
    <source>
        <dbReference type="ARBA" id="ARBA00023163"/>
    </source>
</evidence>
<comment type="function">
    <text evidence="1">Putative transcription factor.</text>
</comment>
<evidence type="ECO:0000313" key="10">
    <source>
        <dbReference type="RefSeq" id="XP_022134755.1"/>
    </source>
</evidence>
<keyword evidence="9" id="KW-1185">Reference proteome</keyword>